<dbReference type="Gene3D" id="3.40.50.300">
    <property type="entry name" value="P-loop containing nucleotide triphosphate hydrolases"/>
    <property type="match status" value="1"/>
</dbReference>
<dbReference type="PRINTS" id="PR00364">
    <property type="entry name" value="DISEASERSIST"/>
</dbReference>
<protein>
    <submittedName>
        <fullName evidence="4">ATP-binding protein</fullName>
    </submittedName>
</protein>
<dbReference type="InterPro" id="IPR011990">
    <property type="entry name" value="TPR-like_helical_dom_sf"/>
</dbReference>
<evidence type="ECO:0000259" key="2">
    <source>
        <dbReference type="Pfam" id="PF20703"/>
    </source>
</evidence>
<sequence>MSSGSPGVPGRGRLPAEVSRFIGREAELRAVDDLLEESRLVTVTGPGGVGKSRLALRVAAAAAAGHADGAWLAEVGAVQDPLLLGHAVLEALRLTDHTARPPLDVLVEQLADRRLLLVLDGCEHLVEACAELVDVLLRAVPGLTVLATSRQSLRVPGEHLVPLAPLSAEPAGPGTEAEAVALFADRAAAVLPDFRITAANRAEVAMLCRRLDGIPLAVELAAGRLRALSVEQITARLDDRFRVLTGGWRTAPPRHQTLRTTIGWSHELCSMQERLIWARLSVFAGGFDLDAAEYVCAGEGLEADEVLDLVDSLVDKSVLLRDGDPSAVRFRMLDTLREYGAQWLRAGGDEHRLLCRHRDWYLGVATWGEVEWFGPRQAETAERTRLAHANLRAALEFCLTEPGEEQLALVLAGTLWFYWVGSGHLGEGRHWLDRALALAPEPTGARAKALWVTGYMATLQGDLVRARPALEECRRQALDTGDDRALAYAVHRQGCAALIGDEPQRAAELFEEALWHYNTIGELNSNVLMAMFELGVAYLFLGDTERGDLWIDRVREICEEHGEQWAYAYGLYAMAYSKWAGGEIRLARAFARECVRLNHLFRDLLGIVLAMDVLALLETEGPDADLVEARVLQGAAHRLWQAVGTPFFGSRTFGGPHRECEQRARAGLTAQEFTDAFRLGTGLGLDAAVRRALGGELPGPPGAGGEGRSGPRPPARPSPVPAR</sequence>
<dbReference type="InterPro" id="IPR058852">
    <property type="entry name" value="HTH_77"/>
</dbReference>
<evidence type="ECO:0000313" key="5">
    <source>
        <dbReference type="Proteomes" id="UP001596066"/>
    </source>
</evidence>
<keyword evidence="4" id="KW-0067">ATP-binding</keyword>
<dbReference type="RefSeq" id="WP_346144379.1">
    <property type="nucleotide sequence ID" value="NZ_BAAAUA010000016.1"/>
</dbReference>
<gene>
    <name evidence="4" type="ORF">ACFPZF_02525</name>
</gene>
<dbReference type="Gene3D" id="1.25.40.10">
    <property type="entry name" value="Tetratricopeptide repeat domain"/>
    <property type="match status" value="1"/>
</dbReference>
<name>A0ABW0V6Z6_9ACTN</name>
<dbReference type="PANTHER" id="PTHR47691">
    <property type="entry name" value="REGULATOR-RELATED"/>
    <property type="match status" value="1"/>
</dbReference>
<evidence type="ECO:0000313" key="4">
    <source>
        <dbReference type="EMBL" id="MFC5640225.1"/>
    </source>
</evidence>
<dbReference type="GO" id="GO:0005524">
    <property type="term" value="F:ATP binding"/>
    <property type="evidence" value="ECO:0007669"/>
    <property type="project" value="UniProtKB-KW"/>
</dbReference>
<dbReference type="EMBL" id="JBHSOC010000003">
    <property type="protein sequence ID" value="MFC5640225.1"/>
    <property type="molecule type" value="Genomic_DNA"/>
</dbReference>
<dbReference type="InterPro" id="IPR049052">
    <property type="entry name" value="nSTAND1"/>
</dbReference>
<accession>A0ABW0V6Z6</accession>
<evidence type="ECO:0000256" key="1">
    <source>
        <dbReference type="SAM" id="MobiDB-lite"/>
    </source>
</evidence>
<dbReference type="Pfam" id="PF20703">
    <property type="entry name" value="nSTAND1"/>
    <property type="match status" value="1"/>
</dbReference>
<keyword evidence="5" id="KW-1185">Reference proteome</keyword>
<reference evidence="5" key="1">
    <citation type="journal article" date="2019" name="Int. J. Syst. Evol. Microbiol.">
        <title>The Global Catalogue of Microorganisms (GCM) 10K type strain sequencing project: providing services to taxonomists for standard genome sequencing and annotation.</title>
        <authorList>
            <consortium name="The Broad Institute Genomics Platform"/>
            <consortium name="The Broad Institute Genome Sequencing Center for Infectious Disease"/>
            <person name="Wu L."/>
            <person name="Ma J."/>
        </authorList>
    </citation>
    <scope>NUCLEOTIDE SEQUENCE [LARGE SCALE GENOMIC DNA]</scope>
    <source>
        <strain evidence="5">CGMCC 4.1622</strain>
    </source>
</reference>
<evidence type="ECO:0000259" key="3">
    <source>
        <dbReference type="Pfam" id="PF25872"/>
    </source>
</evidence>
<organism evidence="4 5">
    <name type="scientific">Kitasatospora cinereorecta</name>
    <dbReference type="NCBI Taxonomy" id="285560"/>
    <lineage>
        <taxon>Bacteria</taxon>
        <taxon>Bacillati</taxon>
        <taxon>Actinomycetota</taxon>
        <taxon>Actinomycetes</taxon>
        <taxon>Kitasatosporales</taxon>
        <taxon>Streptomycetaceae</taxon>
        <taxon>Kitasatospora</taxon>
    </lineage>
</organism>
<dbReference type="SUPFAM" id="SSF52540">
    <property type="entry name" value="P-loop containing nucleoside triphosphate hydrolases"/>
    <property type="match status" value="1"/>
</dbReference>
<dbReference type="InterPro" id="IPR027417">
    <property type="entry name" value="P-loop_NTPase"/>
</dbReference>
<keyword evidence="4" id="KW-0547">Nucleotide-binding</keyword>
<dbReference type="PANTHER" id="PTHR47691:SF3">
    <property type="entry name" value="HTH-TYPE TRANSCRIPTIONAL REGULATOR RV0890C-RELATED"/>
    <property type="match status" value="1"/>
</dbReference>
<dbReference type="SUPFAM" id="SSF48452">
    <property type="entry name" value="TPR-like"/>
    <property type="match status" value="1"/>
</dbReference>
<dbReference type="Pfam" id="PF25872">
    <property type="entry name" value="HTH_77"/>
    <property type="match status" value="1"/>
</dbReference>
<feature type="region of interest" description="Disordered" evidence="1">
    <location>
        <begin position="693"/>
        <end position="723"/>
    </location>
</feature>
<feature type="domain" description="Winged helix-turn-helix" evidence="3">
    <location>
        <begin position="276"/>
        <end position="344"/>
    </location>
</feature>
<dbReference type="Proteomes" id="UP001596066">
    <property type="component" value="Unassembled WGS sequence"/>
</dbReference>
<proteinExistence type="predicted"/>
<comment type="caution">
    <text evidence="4">The sequence shown here is derived from an EMBL/GenBank/DDBJ whole genome shotgun (WGS) entry which is preliminary data.</text>
</comment>
<feature type="compositionally biased region" description="Pro residues" evidence="1">
    <location>
        <begin position="711"/>
        <end position="723"/>
    </location>
</feature>
<feature type="domain" description="Novel STAND NTPase 1" evidence="2">
    <location>
        <begin position="17"/>
        <end position="150"/>
    </location>
</feature>